<dbReference type="InterPro" id="IPR052922">
    <property type="entry name" value="Cytidylate_Kinase-2"/>
</dbReference>
<dbReference type="PANTHER" id="PTHR37816:SF3">
    <property type="entry name" value="MODULATES DNA TOPOLOGY"/>
    <property type="match status" value="1"/>
</dbReference>
<organism evidence="1 2">
    <name type="scientific">Pseudoflavonifractor intestinihominis</name>
    <dbReference type="NCBI Taxonomy" id="3133171"/>
    <lineage>
        <taxon>Bacteria</taxon>
        <taxon>Bacillati</taxon>
        <taxon>Bacillota</taxon>
        <taxon>Clostridia</taxon>
        <taxon>Eubacteriales</taxon>
        <taxon>Oscillospiraceae</taxon>
        <taxon>Pseudoflavonifractor</taxon>
    </lineage>
</organism>
<dbReference type="PANTHER" id="PTHR37816">
    <property type="entry name" value="YALI0E33011P"/>
    <property type="match status" value="1"/>
</dbReference>
<keyword evidence="2" id="KW-1185">Reference proteome</keyword>
<name>A0ABV1E8L7_9FIRM</name>
<accession>A0ABV1E8L7</accession>
<proteinExistence type="predicted"/>
<dbReference type="Gene3D" id="3.40.50.300">
    <property type="entry name" value="P-loop containing nucleotide triphosphate hydrolases"/>
    <property type="match status" value="1"/>
</dbReference>
<evidence type="ECO:0000313" key="2">
    <source>
        <dbReference type="Proteomes" id="UP001464378"/>
    </source>
</evidence>
<gene>
    <name evidence="1" type="ORF">WMO64_09210</name>
</gene>
<dbReference type="EMBL" id="JBBMFK010000013">
    <property type="protein sequence ID" value="MEQ2443650.1"/>
    <property type="molecule type" value="Genomic_DNA"/>
</dbReference>
<sequence length="175" mass="20394">MKIAVMGYSGAGKSTLSRVLSQRLDLPLLHLDKMQFTANWQERDRAEALAMVEAFMSRDSWVIDGNYSGFLQERRLEEADLILFLDLPRLTCLRQAWGRYRQFRGQVRESAADGCCEKFDLEFFRWLVWDGRSRKRRARYRSLMAQYSAKAVVLKNRAQIQAFLARFPESAPTSL</sequence>
<reference evidence="1 2" key="1">
    <citation type="submission" date="2024-03" db="EMBL/GenBank/DDBJ databases">
        <title>Human intestinal bacterial collection.</title>
        <authorList>
            <person name="Pauvert C."/>
            <person name="Hitch T.C.A."/>
            <person name="Clavel T."/>
        </authorList>
    </citation>
    <scope>NUCLEOTIDE SEQUENCE [LARGE SCALE GENOMIC DNA]</scope>
    <source>
        <strain evidence="1 2">CLA-AP-H29</strain>
    </source>
</reference>
<dbReference type="InterPro" id="IPR027417">
    <property type="entry name" value="P-loop_NTPase"/>
</dbReference>
<protein>
    <submittedName>
        <fullName evidence="1">DNA topology modulation protein FlaR</fullName>
    </submittedName>
</protein>
<comment type="caution">
    <text evidence="1">The sequence shown here is derived from an EMBL/GenBank/DDBJ whole genome shotgun (WGS) entry which is preliminary data.</text>
</comment>
<dbReference type="Proteomes" id="UP001464378">
    <property type="component" value="Unassembled WGS sequence"/>
</dbReference>
<dbReference type="RefSeq" id="WP_294516805.1">
    <property type="nucleotide sequence ID" value="NZ_JBBMFK010000013.1"/>
</dbReference>
<evidence type="ECO:0000313" key="1">
    <source>
        <dbReference type="EMBL" id="MEQ2443650.1"/>
    </source>
</evidence>
<dbReference type="SUPFAM" id="SSF52540">
    <property type="entry name" value="P-loop containing nucleoside triphosphate hydrolases"/>
    <property type="match status" value="1"/>
</dbReference>